<gene>
    <name evidence="3" type="ORF">EYF80_056006</name>
</gene>
<name>A0A4Z2EYJ2_9TELE</name>
<comment type="caution">
    <text evidence="3">The sequence shown here is derived from an EMBL/GenBank/DDBJ whole genome shotgun (WGS) entry which is preliminary data.</text>
</comment>
<proteinExistence type="predicted"/>
<dbReference type="AlphaFoldDB" id="A0A4Z2EYJ2"/>
<evidence type="ECO:0000256" key="2">
    <source>
        <dbReference type="SAM" id="SignalP"/>
    </source>
</evidence>
<feature type="compositionally biased region" description="Low complexity" evidence="1">
    <location>
        <begin position="550"/>
        <end position="562"/>
    </location>
</feature>
<feature type="signal peptide" evidence="2">
    <location>
        <begin position="1"/>
        <end position="32"/>
    </location>
</feature>
<feature type="region of interest" description="Disordered" evidence="1">
    <location>
        <begin position="526"/>
        <end position="640"/>
    </location>
</feature>
<sequence length="640" mass="66981">MPAKDSGKCRSRSHWSVSVLYTCTTLVPVVSAHDVDLAVQAAAAGLGLAGPHGADGGPLVRLRHVELGRQHVEAAVHVVRAAAQRVDPAPGAGHGVQHSGLAHRGSEVPAVGVGVVAVKRFLVLRRNAVTPGDVQPLPAGRRGVTPDPAPQGLHGGPLVLLGAVALHRRQAAGPVAPPGGVQPPPQHVQLELDARLLQRPDAQPAAQLRVVAEAGVHRALAAAVLQLLPPHHVHKVVQHGHAGVAAARLHGRQLLELPRRGVGQLVQLAAHRAVVVRVRRPAEGHERAHVGAHGRPRALHLVLPEGEDLVAEGLQEERAAALVLHHHVHRLHAVHQLRGAHEREAHVAEDVAGAGPAGLVVPEPADGGAEEGDLAAVPQLVAPQEEDQALGGEAQEVVLLGDLEEVAEGEGVRRLLERRQAEGGGRLADEQAGLHAHGRLEELLAERHHGEHLQEHGGAEDVLHAVQVQRDLGAVGEVDDVPEAARRDALQLHGGLLRLPHAAGGQHRPVDPEALLVDGQLHVQQLAPSPQAGEAVQQRGAVAGGGEGAARGAASHAGGRQRVTLTLSRHRINSREPRGGPTSPRCFPESRPGSRVVPRANSRGTTRGAPRDRPPPPSRHTHLLGGCWEANSPPSDSAIF</sequence>
<dbReference type="Proteomes" id="UP000314294">
    <property type="component" value="Unassembled WGS sequence"/>
</dbReference>
<protein>
    <submittedName>
        <fullName evidence="3">Uncharacterized protein</fullName>
    </submittedName>
</protein>
<keyword evidence="4" id="KW-1185">Reference proteome</keyword>
<feature type="compositionally biased region" description="Low complexity" evidence="1">
    <location>
        <begin position="531"/>
        <end position="541"/>
    </location>
</feature>
<reference evidence="3 4" key="1">
    <citation type="submission" date="2019-03" db="EMBL/GenBank/DDBJ databases">
        <title>First draft genome of Liparis tanakae, snailfish: a comprehensive survey of snailfish specific genes.</title>
        <authorList>
            <person name="Kim W."/>
            <person name="Song I."/>
            <person name="Jeong J.-H."/>
            <person name="Kim D."/>
            <person name="Kim S."/>
            <person name="Ryu S."/>
            <person name="Song J.Y."/>
            <person name="Lee S.K."/>
        </authorList>
    </citation>
    <scope>NUCLEOTIDE SEQUENCE [LARGE SCALE GENOMIC DNA]</scope>
    <source>
        <tissue evidence="3">Muscle</tissue>
    </source>
</reference>
<dbReference type="EMBL" id="SRLO01002116">
    <property type="protein sequence ID" value="TNN33833.1"/>
    <property type="molecule type" value="Genomic_DNA"/>
</dbReference>
<evidence type="ECO:0000313" key="3">
    <source>
        <dbReference type="EMBL" id="TNN33833.1"/>
    </source>
</evidence>
<accession>A0A4Z2EYJ2</accession>
<keyword evidence="2" id="KW-0732">Signal</keyword>
<evidence type="ECO:0000313" key="4">
    <source>
        <dbReference type="Proteomes" id="UP000314294"/>
    </source>
</evidence>
<organism evidence="3 4">
    <name type="scientific">Liparis tanakae</name>
    <name type="common">Tanaka's snailfish</name>
    <dbReference type="NCBI Taxonomy" id="230148"/>
    <lineage>
        <taxon>Eukaryota</taxon>
        <taxon>Metazoa</taxon>
        <taxon>Chordata</taxon>
        <taxon>Craniata</taxon>
        <taxon>Vertebrata</taxon>
        <taxon>Euteleostomi</taxon>
        <taxon>Actinopterygii</taxon>
        <taxon>Neopterygii</taxon>
        <taxon>Teleostei</taxon>
        <taxon>Neoteleostei</taxon>
        <taxon>Acanthomorphata</taxon>
        <taxon>Eupercaria</taxon>
        <taxon>Perciformes</taxon>
        <taxon>Cottioidei</taxon>
        <taxon>Cottales</taxon>
        <taxon>Liparidae</taxon>
        <taxon>Liparis</taxon>
    </lineage>
</organism>
<evidence type="ECO:0000256" key="1">
    <source>
        <dbReference type="SAM" id="MobiDB-lite"/>
    </source>
</evidence>
<feature type="chain" id="PRO_5021483665" evidence="2">
    <location>
        <begin position="33"/>
        <end position="640"/>
    </location>
</feature>